<accession>A0A1A2EQB2</accession>
<keyword evidence="3" id="KW-0479">Metal-binding</keyword>
<reference evidence="7" key="1">
    <citation type="submission" date="2016-06" db="EMBL/GenBank/DDBJ databases">
        <authorList>
            <person name="Sutton G."/>
            <person name="Brinkac L."/>
            <person name="Sanka R."/>
            <person name="Adams M."/>
            <person name="Lau E."/>
            <person name="Mehaffy C."/>
            <person name="Tameris M."/>
            <person name="Hatherill M."/>
            <person name="Hanekom W."/>
            <person name="Mahomed H."/>
            <person name="Mcshane H."/>
        </authorList>
    </citation>
    <scope>NUCLEOTIDE SEQUENCE [LARGE SCALE GENOMIC DNA]</scope>
    <source>
        <strain evidence="7">852014-51077_SCH5608930-a</strain>
    </source>
</reference>
<evidence type="ECO:0000256" key="3">
    <source>
        <dbReference type="ARBA" id="ARBA00022723"/>
    </source>
</evidence>
<dbReference type="InterPro" id="IPR038062">
    <property type="entry name" value="ScdA-like_N_sf"/>
</dbReference>
<dbReference type="AlphaFoldDB" id="A0A1A2EQB2"/>
<comment type="subcellular location">
    <subcellularLocation>
        <location evidence="1">Cytoplasm</location>
    </subcellularLocation>
</comment>
<evidence type="ECO:0000313" key="7">
    <source>
        <dbReference type="Proteomes" id="UP000093985"/>
    </source>
</evidence>
<dbReference type="PANTHER" id="PTHR36438:SF1">
    <property type="entry name" value="IRON-SULFUR CLUSTER REPAIR PROTEIN YTFE"/>
    <property type="match status" value="1"/>
</dbReference>
<dbReference type="Pfam" id="PF01814">
    <property type="entry name" value="Hemerythrin"/>
    <property type="match status" value="1"/>
</dbReference>
<dbReference type="Gene3D" id="1.20.120.520">
    <property type="entry name" value="nmb1532 protein domain like"/>
    <property type="match status" value="1"/>
</dbReference>
<evidence type="ECO:0000313" key="6">
    <source>
        <dbReference type="EMBL" id="OBG04366.1"/>
    </source>
</evidence>
<organism evidence="6 7">
    <name type="scientific">Mycolicibacter sinensis (strain JDM601)</name>
    <name type="common">Mycobacterium sinense</name>
    <dbReference type="NCBI Taxonomy" id="875328"/>
    <lineage>
        <taxon>Bacteria</taxon>
        <taxon>Bacillati</taxon>
        <taxon>Actinomycetota</taxon>
        <taxon>Actinomycetes</taxon>
        <taxon>Mycobacteriales</taxon>
        <taxon>Mycobacteriaceae</taxon>
        <taxon>Mycolicibacter</taxon>
    </lineage>
</organism>
<gene>
    <name evidence="6" type="ORF">A5771_11545</name>
</gene>
<dbReference type="OrthoDB" id="9797132at2"/>
<dbReference type="NCBIfam" id="TIGR03652">
    <property type="entry name" value="FeS_repair_RIC"/>
    <property type="match status" value="1"/>
</dbReference>
<dbReference type="InterPro" id="IPR012312">
    <property type="entry name" value="Hemerythrin-like"/>
</dbReference>
<dbReference type="Gene3D" id="1.10.3910.10">
    <property type="entry name" value="SP0561-like"/>
    <property type="match status" value="1"/>
</dbReference>
<keyword evidence="2" id="KW-0963">Cytoplasm</keyword>
<dbReference type="Pfam" id="PF04405">
    <property type="entry name" value="ScdA_N"/>
    <property type="match status" value="1"/>
</dbReference>
<dbReference type="RefSeq" id="WP_064855666.1">
    <property type="nucleotide sequence ID" value="NZ_LZIM01000019.1"/>
</dbReference>
<dbReference type="PANTHER" id="PTHR36438">
    <property type="entry name" value="IRON-SULFUR CLUSTER REPAIR PROTEIN YTFE"/>
    <property type="match status" value="1"/>
</dbReference>
<keyword evidence="4" id="KW-0408">Iron</keyword>
<feature type="domain" description="Hemerythrin-like" evidence="5">
    <location>
        <begin position="78"/>
        <end position="224"/>
    </location>
</feature>
<evidence type="ECO:0000256" key="2">
    <source>
        <dbReference type="ARBA" id="ARBA00022490"/>
    </source>
</evidence>
<evidence type="ECO:0000256" key="1">
    <source>
        <dbReference type="ARBA" id="ARBA00004496"/>
    </source>
</evidence>
<comment type="caution">
    <text evidence="6">The sequence shown here is derived from an EMBL/GenBank/DDBJ whole genome shotgun (WGS) entry which is preliminary data.</text>
</comment>
<dbReference type="GO" id="GO:0046872">
    <property type="term" value="F:metal ion binding"/>
    <property type="evidence" value="ECO:0007669"/>
    <property type="project" value="UniProtKB-KW"/>
</dbReference>
<dbReference type="EMBL" id="LZIN01000069">
    <property type="protein sequence ID" value="OBG04366.1"/>
    <property type="molecule type" value="Genomic_DNA"/>
</dbReference>
<name>A0A1A2EQB2_MYCSD</name>
<dbReference type="InterPro" id="IPR019903">
    <property type="entry name" value="RIC_family"/>
</dbReference>
<dbReference type="GO" id="GO:0005737">
    <property type="term" value="C:cytoplasm"/>
    <property type="evidence" value="ECO:0007669"/>
    <property type="project" value="UniProtKB-SubCell"/>
</dbReference>
<evidence type="ECO:0000259" key="5">
    <source>
        <dbReference type="Pfam" id="PF01814"/>
    </source>
</evidence>
<sequence length="233" mass="25656">MAAFTSDQILGDIVTADPSTTRILSKFGIDFCCHGQRTLTDACAADGVDAAELLAALNSSGAPAQRADWADFDDPSLIAHIVSTHHRFLWEEFPRLAELVDKVARVHGPNHGELVRVRELFHQLRAGMEPHLRTEETMLFPEISLRAGRPDRPLSDEVRNELAENQQEHDNAGHLLAELRELTDDYTIPADACASYTAMLAGLADLESDIHLHVHKENNVLFPRVLAEAGSPA</sequence>
<dbReference type="Proteomes" id="UP000093985">
    <property type="component" value="Unassembled WGS sequence"/>
</dbReference>
<evidence type="ECO:0000256" key="4">
    <source>
        <dbReference type="ARBA" id="ARBA00023004"/>
    </source>
</evidence>
<proteinExistence type="predicted"/>
<protein>
    <submittedName>
        <fullName evidence="6">Iron-sulfur cluster repair di-iron protein</fullName>
    </submittedName>
</protein>